<dbReference type="Proteomes" id="UP000661858">
    <property type="component" value="Unassembled WGS sequence"/>
</dbReference>
<feature type="domain" description="Right handed beta helix" evidence="2">
    <location>
        <begin position="143"/>
        <end position="339"/>
    </location>
</feature>
<protein>
    <submittedName>
        <fullName evidence="3">Right-handed parallel beta-helix repeat-containing protein</fullName>
    </submittedName>
</protein>
<name>A0A937JPZ6_9ACTN</name>
<dbReference type="SUPFAM" id="SSF51126">
    <property type="entry name" value="Pectin lyase-like"/>
    <property type="match status" value="1"/>
</dbReference>
<dbReference type="Pfam" id="PF13229">
    <property type="entry name" value="Beta_helix"/>
    <property type="match status" value="1"/>
</dbReference>
<organism evidence="3 4">
    <name type="scientific">Streptomyces actinomycinicus</name>
    <dbReference type="NCBI Taxonomy" id="1695166"/>
    <lineage>
        <taxon>Bacteria</taxon>
        <taxon>Bacillati</taxon>
        <taxon>Actinomycetota</taxon>
        <taxon>Actinomycetes</taxon>
        <taxon>Kitasatosporales</taxon>
        <taxon>Streptomycetaceae</taxon>
        <taxon>Streptomyces</taxon>
    </lineage>
</organism>
<dbReference type="RefSeq" id="WP_201837004.1">
    <property type="nucleotide sequence ID" value="NZ_JAERRK010000008.1"/>
</dbReference>
<dbReference type="Gene3D" id="2.160.20.10">
    <property type="entry name" value="Single-stranded right-handed beta-helix, Pectin lyase-like"/>
    <property type="match status" value="1"/>
</dbReference>
<evidence type="ECO:0000256" key="1">
    <source>
        <dbReference type="SAM" id="MobiDB-lite"/>
    </source>
</evidence>
<dbReference type="AlphaFoldDB" id="A0A937JPZ6"/>
<dbReference type="InterPro" id="IPR006626">
    <property type="entry name" value="PbH1"/>
</dbReference>
<gene>
    <name evidence="3" type="ORF">JK359_18815</name>
</gene>
<reference evidence="3" key="1">
    <citation type="submission" date="2021-01" db="EMBL/GenBank/DDBJ databases">
        <title>WGS of actinomycetes isolated from Thailand.</title>
        <authorList>
            <person name="Thawai C."/>
        </authorList>
    </citation>
    <scope>NUCLEOTIDE SEQUENCE</scope>
    <source>
        <strain evidence="3">RCU-197</strain>
    </source>
</reference>
<sequence>MLVLGLVSSSGCGTLPQPYRPPGGLYGSTGGRTFYVSAHGDDGADGMSPGSAWRTLHQADRVRYRPGDRLLLEGGARFEGSLRLDRGEANRPRQPVIVGSYGRGRATVVPSRGPAVEVVDTAGVEVRDLIVRGGSAEALQDGGISFYNDSASPKRPAHIVVSEVDVSGFRHGVQVGGERRGFRDVRVTHSVLHGNRDAGLITYRLAPAEDGAEQSYAHANVVVDHVEAHDNTGDPHSNDRNTGSGIVLGSVDGGAIRNSVAHDNGSRSSAVAEEGPEGLWGHDARKLVIEHNVSYRNHSNSEADGDGIGLDLGTSDSVIQYNLSYENDGAGFLLYSSDTERPSARNVMRFNVSSHDARKLDAYGGFYIGGYVRDARILHNTVVTAAQGSLRTPAVVITAGPRSVSFWNNQFVTDGTPLVAAAGPLSGVAFQGNQYHAPNAPHAVEWQGSFYSSPGDWWEETGQESVAGTTVGIDDDPCFAGGPAVRSLPAVRALVPACRTARPAAVDLRARFGVDPGPVDVLGHRLGRRPVPGAVQPQADAGASGEG</sequence>
<evidence type="ECO:0000313" key="3">
    <source>
        <dbReference type="EMBL" id="MBL1083997.1"/>
    </source>
</evidence>
<evidence type="ECO:0000313" key="4">
    <source>
        <dbReference type="Proteomes" id="UP000661858"/>
    </source>
</evidence>
<dbReference type="InterPro" id="IPR012334">
    <property type="entry name" value="Pectin_lyas_fold"/>
</dbReference>
<evidence type="ECO:0000259" key="2">
    <source>
        <dbReference type="Pfam" id="PF13229"/>
    </source>
</evidence>
<accession>A0A937JPZ6</accession>
<feature type="region of interest" description="Disordered" evidence="1">
    <location>
        <begin position="525"/>
        <end position="547"/>
    </location>
</feature>
<proteinExistence type="predicted"/>
<dbReference type="SMART" id="SM00710">
    <property type="entry name" value="PbH1"/>
    <property type="match status" value="7"/>
</dbReference>
<dbReference type="EMBL" id="JAERRK010000008">
    <property type="protein sequence ID" value="MBL1083997.1"/>
    <property type="molecule type" value="Genomic_DNA"/>
</dbReference>
<dbReference type="InterPro" id="IPR039448">
    <property type="entry name" value="Beta_helix"/>
</dbReference>
<dbReference type="InterPro" id="IPR011050">
    <property type="entry name" value="Pectin_lyase_fold/virulence"/>
</dbReference>
<comment type="caution">
    <text evidence="3">The sequence shown here is derived from an EMBL/GenBank/DDBJ whole genome shotgun (WGS) entry which is preliminary data.</text>
</comment>
<keyword evidence="4" id="KW-1185">Reference proteome</keyword>